<feature type="compositionally biased region" description="Polar residues" evidence="1">
    <location>
        <begin position="485"/>
        <end position="518"/>
    </location>
</feature>
<feature type="compositionally biased region" description="Polar residues" evidence="1">
    <location>
        <begin position="46"/>
        <end position="61"/>
    </location>
</feature>
<dbReference type="WBParaSite" id="ASIM_0000287201-mRNA-1">
    <property type="protein sequence ID" value="ASIM_0000287201-mRNA-1"/>
    <property type="gene ID" value="ASIM_0000287201"/>
</dbReference>
<proteinExistence type="predicted"/>
<evidence type="ECO:0000313" key="2">
    <source>
        <dbReference type="EMBL" id="VDK20473.1"/>
    </source>
</evidence>
<feature type="region of interest" description="Disordered" evidence="1">
    <location>
        <begin position="382"/>
        <end position="420"/>
    </location>
</feature>
<dbReference type="EMBL" id="UYRR01003808">
    <property type="protein sequence ID" value="VDK20473.1"/>
    <property type="molecule type" value="Genomic_DNA"/>
</dbReference>
<keyword evidence="3" id="KW-1185">Reference proteome</keyword>
<sequence length="666" mass="72258">MSRSISTDDEDDDSDDDSDGSNDDALSTEIERDDDEDNDRTPVVSRENSNVQTKNRPTNLIAQWKSASKERYMKKTNKSSHHSDEKLVNRYQNHHMTHARNHDQKAASGLLKRRETVGACDTTNASSSSSFNTRISEQQQSTRSQFTAARPLNSITSFSSNALSAVSSECASAISSRHSEIELPTTTAQLQPSRPSDCTTIPATLTSSSSTPSILIAVGNTKNHRPLGIASSMRNGSPITSTRKQYLTSSSNAIANAPSNSSLNANPTNTSPTVTSATIFPVSTGNVVDETSGRKLDKIASPNDRSRTNLSAATTIDSNLERLQQSKPLPAPPASPPIVSDRRFCASVSNSYRKDLVAQMSPSDGSQSPLIIRKASTVSITPSVHSEASLVSSPTPRRKISATTKTGNSVNASRSFESADMQSSIKSDANKYAAADKSASKIFETFLKRSPDEKFNNNSNNSSDLSETRESFESRNEDRNLQMPLISSTPTPYSSYRLEASNSQQQPQQSKCDSTVKQQPLHESPPTETDASKSFFRSISTQQQHFDKNSPALPRPTSLVSNLGSNNYKQSHTNTFQTSPLRQQPTRWSSKTIAQNTQSNSSTSSSNSNTSSNTSGIGSNPSNNSSPSYTPHLLQDNDWSVVTSSRPLYSSYSPLTQLISQPPTKP</sequence>
<evidence type="ECO:0000313" key="3">
    <source>
        <dbReference type="Proteomes" id="UP000267096"/>
    </source>
</evidence>
<feature type="region of interest" description="Disordered" evidence="1">
    <location>
        <begin position="320"/>
        <end position="340"/>
    </location>
</feature>
<dbReference type="Proteomes" id="UP000267096">
    <property type="component" value="Unassembled WGS sequence"/>
</dbReference>
<feature type="region of interest" description="Disordered" evidence="1">
    <location>
        <begin position="121"/>
        <end position="148"/>
    </location>
</feature>
<feature type="compositionally biased region" description="Polar residues" evidence="1">
    <location>
        <begin position="558"/>
        <end position="594"/>
    </location>
</feature>
<feature type="region of interest" description="Disordered" evidence="1">
    <location>
        <begin position="451"/>
        <end position="634"/>
    </location>
</feature>
<reference evidence="2 3" key="2">
    <citation type="submission" date="2018-11" db="EMBL/GenBank/DDBJ databases">
        <authorList>
            <consortium name="Pathogen Informatics"/>
        </authorList>
    </citation>
    <scope>NUCLEOTIDE SEQUENCE [LARGE SCALE GENOMIC DNA]</scope>
</reference>
<evidence type="ECO:0000256" key="1">
    <source>
        <dbReference type="SAM" id="MobiDB-lite"/>
    </source>
</evidence>
<feature type="compositionally biased region" description="Low complexity" evidence="1">
    <location>
        <begin position="595"/>
        <end position="628"/>
    </location>
</feature>
<feature type="compositionally biased region" description="Polar residues" evidence="1">
    <location>
        <begin position="121"/>
        <end position="147"/>
    </location>
</feature>
<feature type="compositionally biased region" description="Basic and acidic residues" evidence="1">
    <location>
        <begin position="466"/>
        <end position="480"/>
    </location>
</feature>
<reference evidence="4" key="1">
    <citation type="submission" date="2017-02" db="UniProtKB">
        <authorList>
            <consortium name="WormBaseParasite"/>
        </authorList>
    </citation>
    <scope>IDENTIFICATION</scope>
</reference>
<evidence type="ECO:0000313" key="4">
    <source>
        <dbReference type="WBParaSite" id="ASIM_0000287201-mRNA-1"/>
    </source>
</evidence>
<gene>
    <name evidence="2" type="ORF">ASIM_LOCUS2723</name>
</gene>
<name>A0A0M3J5P0_ANISI</name>
<accession>A0A0M3J5P0</accession>
<feature type="region of interest" description="Disordered" evidence="1">
    <location>
        <begin position="1"/>
        <end position="85"/>
    </location>
</feature>
<protein>
    <submittedName>
        <fullName evidence="4">Protein kinase domain-containing protein</fullName>
    </submittedName>
</protein>
<dbReference type="AlphaFoldDB" id="A0A0M3J5P0"/>
<feature type="compositionally biased region" description="Low complexity" evidence="1">
    <location>
        <begin position="256"/>
        <end position="273"/>
    </location>
</feature>
<feature type="region of interest" description="Disordered" evidence="1">
    <location>
        <begin position="256"/>
        <end position="277"/>
    </location>
</feature>
<feature type="compositionally biased region" description="Polar residues" evidence="1">
    <location>
        <begin position="535"/>
        <end position="544"/>
    </location>
</feature>
<feature type="compositionally biased region" description="Acidic residues" evidence="1">
    <location>
        <begin position="7"/>
        <end position="22"/>
    </location>
</feature>
<organism evidence="4">
    <name type="scientific">Anisakis simplex</name>
    <name type="common">Herring worm</name>
    <dbReference type="NCBI Taxonomy" id="6269"/>
    <lineage>
        <taxon>Eukaryota</taxon>
        <taxon>Metazoa</taxon>
        <taxon>Ecdysozoa</taxon>
        <taxon>Nematoda</taxon>
        <taxon>Chromadorea</taxon>
        <taxon>Rhabditida</taxon>
        <taxon>Spirurina</taxon>
        <taxon>Ascaridomorpha</taxon>
        <taxon>Ascaridoidea</taxon>
        <taxon>Anisakidae</taxon>
        <taxon>Anisakis</taxon>
        <taxon>Anisakis simplex complex</taxon>
    </lineage>
</organism>